<dbReference type="EMBL" id="JQCR01000002">
    <property type="protein sequence ID" value="KGE19358.1"/>
    <property type="molecule type" value="Genomic_DNA"/>
</dbReference>
<organism evidence="7 8">
    <name type="scientific">Paenibacillus wynnii</name>
    <dbReference type="NCBI Taxonomy" id="268407"/>
    <lineage>
        <taxon>Bacteria</taxon>
        <taxon>Bacillati</taxon>
        <taxon>Bacillota</taxon>
        <taxon>Bacilli</taxon>
        <taxon>Bacillales</taxon>
        <taxon>Paenibacillaceae</taxon>
        <taxon>Paenibacillus</taxon>
    </lineage>
</organism>
<evidence type="ECO:0000313" key="8">
    <source>
        <dbReference type="Proteomes" id="UP000029734"/>
    </source>
</evidence>
<sequence>MKIGNQLMKLFLAQLKTMFREKQVWFWNLFFPVILMVVFMIIFGGGDSTDFKAKVALVKPQSNAAADSFEAGLRKVPVFEWKTDQAVSSEQADTWIKDKDVDAVIILPESEEAGDIKLIVNTENENNATSQAVRGILQQYVQQASFAAAGVVPAFQLQSSVVSGGNEDLSSADFLLTGMIALSIAQAGLFGMVDMVELRRTGLLKRLRLTPMRMGLFGVGGMMVRFILSVVQIILLSLIGVFGFGANLHMDIPTLIVAFFVGVLAFNALGYLFSSFSKSIESYMGMANIASFLMMFLSGIFFATSGLPDWLKPVTQVIPLTYFVEGMRDGMVYGSGFLTATFWRGMGILALWGAGAFALGAFIYRKGKVEAR</sequence>
<feature type="transmembrane region" description="Helical" evidence="5">
    <location>
        <begin position="174"/>
        <end position="193"/>
    </location>
</feature>
<feature type="transmembrane region" description="Helical" evidence="5">
    <location>
        <begin position="342"/>
        <end position="364"/>
    </location>
</feature>
<evidence type="ECO:0000256" key="1">
    <source>
        <dbReference type="ARBA" id="ARBA00004141"/>
    </source>
</evidence>
<keyword evidence="3 5" id="KW-1133">Transmembrane helix</keyword>
<dbReference type="PANTHER" id="PTHR43027:SF2">
    <property type="entry name" value="TRANSPORT PERMEASE PROTEIN"/>
    <property type="match status" value="1"/>
</dbReference>
<reference evidence="7 8" key="1">
    <citation type="submission" date="2014-08" db="EMBL/GenBank/DDBJ databases">
        <authorList>
            <person name="den Bakker H.C."/>
        </authorList>
    </citation>
    <scope>NUCLEOTIDE SEQUENCE [LARGE SCALE GENOMIC DNA]</scope>
    <source>
        <strain evidence="7 8">DSM 18334</strain>
    </source>
</reference>
<keyword evidence="8" id="KW-1185">Reference proteome</keyword>
<evidence type="ECO:0000256" key="5">
    <source>
        <dbReference type="SAM" id="Phobius"/>
    </source>
</evidence>
<feature type="transmembrane region" description="Helical" evidence="5">
    <location>
        <begin position="252"/>
        <end position="273"/>
    </location>
</feature>
<dbReference type="AlphaFoldDB" id="A0A098MBD1"/>
<dbReference type="InterPro" id="IPR047817">
    <property type="entry name" value="ABC2_TM_bact-type"/>
</dbReference>
<name>A0A098MBD1_9BACL</name>
<keyword evidence="4 5" id="KW-0472">Membrane</keyword>
<dbReference type="RefSeq" id="WP_036650244.1">
    <property type="nucleotide sequence ID" value="NZ_JQCR01000002.1"/>
</dbReference>
<evidence type="ECO:0000256" key="3">
    <source>
        <dbReference type="ARBA" id="ARBA00022989"/>
    </source>
</evidence>
<dbReference type="eggNOG" id="COG0842">
    <property type="taxonomic scope" value="Bacteria"/>
</dbReference>
<dbReference type="InterPro" id="IPR052902">
    <property type="entry name" value="ABC-2_transporter"/>
</dbReference>
<gene>
    <name evidence="7" type="ORF">PWYN_08410</name>
</gene>
<dbReference type="OrthoDB" id="9788252at2"/>
<keyword evidence="2 5" id="KW-0812">Transmembrane</keyword>
<proteinExistence type="predicted"/>
<reference evidence="7 8" key="2">
    <citation type="submission" date="2014-10" db="EMBL/GenBank/DDBJ databases">
        <title>Comparative genomics of the Paenibacillus odorifer group.</title>
        <authorList>
            <person name="Tsai Y.-C."/>
            <person name="Martin N."/>
            <person name="Korlach J."/>
            <person name="Wiedmann M."/>
        </authorList>
    </citation>
    <scope>NUCLEOTIDE SEQUENCE [LARGE SCALE GENOMIC DNA]</scope>
    <source>
        <strain evidence="7 8">DSM 18334</strain>
    </source>
</reference>
<feature type="domain" description="ABC transmembrane type-2" evidence="6">
    <location>
        <begin position="134"/>
        <end position="367"/>
    </location>
</feature>
<comment type="caution">
    <text evidence="7">The sequence shown here is derived from an EMBL/GenBank/DDBJ whole genome shotgun (WGS) entry which is preliminary data.</text>
</comment>
<feature type="transmembrane region" description="Helical" evidence="5">
    <location>
        <begin position="285"/>
        <end position="304"/>
    </location>
</feature>
<dbReference type="GO" id="GO:0016020">
    <property type="term" value="C:membrane"/>
    <property type="evidence" value="ECO:0007669"/>
    <property type="project" value="UniProtKB-SubCell"/>
</dbReference>
<accession>A0A098MBD1</accession>
<dbReference type="PROSITE" id="PS51012">
    <property type="entry name" value="ABC_TM2"/>
    <property type="match status" value="1"/>
</dbReference>
<protein>
    <submittedName>
        <fullName evidence="7">ABC transporter</fullName>
    </submittedName>
</protein>
<feature type="transmembrane region" description="Helical" evidence="5">
    <location>
        <begin position="24"/>
        <end position="43"/>
    </location>
</feature>
<dbReference type="PANTHER" id="PTHR43027">
    <property type="entry name" value="DOXORUBICIN RESISTANCE ABC TRANSPORTER PERMEASE PROTEIN DRRC-RELATED"/>
    <property type="match status" value="1"/>
</dbReference>
<evidence type="ECO:0000313" key="7">
    <source>
        <dbReference type="EMBL" id="KGE19358.1"/>
    </source>
</evidence>
<evidence type="ECO:0000256" key="4">
    <source>
        <dbReference type="ARBA" id="ARBA00023136"/>
    </source>
</evidence>
<dbReference type="Pfam" id="PF12698">
    <property type="entry name" value="ABC2_membrane_3"/>
    <property type="match status" value="1"/>
</dbReference>
<evidence type="ECO:0000259" key="6">
    <source>
        <dbReference type="PROSITE" id="PS51012"/>
    </source>
</evidence>
<feature type="transmembrane region" description="Helical" evidence="5">
    <location>
        <begin position="214"/>
        <end position="246"/>
    </location>
</feature>
<dbReference type="STRING" id="268407.PWYN_08410"/>
<dbReference type="Proteomes" id="UP000029734">
    <property type="component" value="Unassembled WGS sequence"/>
</dbReference>
<evidence type="ECO:0000256" key="2">
    <source>
        <dbReference type="ARBA" id="ARBA00022692"/>
    </source>
</evidence>
<comment type="subcellular location">
    <subcellularLocation>
        <location evidence="1">Membrane</location>
        <topology evidence="1">Multi-pass membrane protein</topology>
    </subcellularLocation>
</comment>
<dbReference type="GO" id="GO:0140359">
    <property type="term" value="F:ABC-type transporter activity"/>
    <property type="evidence" value="ECO:0007669"/>
    <property type="project" value="InterPro"/>
</dbReference>
<dbReference type="InterPro" id="IPR013525">
    <property type="entry name" value="ABC2_TM"/>
</dbReference>